<accession>A0ABU6DV50</accession>
<evidence type="ECO:0000256" key="2">
    <source>
        <dbReference type="ARBA" id="ARBA00007482"/>
    </source>
</evidence>
<dbReference type="PROSITE" id="PS00893">
    <property type="entry name" value="NUDIX_BOX"/>
    <property type="match status" value="1"/>
</dbReference>
<keyword evidence="6" id="KW-0378">Hydrolase</keyword>
<evidence type="ECO:0000313" key="14">
    <source>
        <dbReference type="EMBL" id="MEB5476752.1"/>
    </source>
</evidence>
<evidence type="ECO:0000256" key="12">
    <source>
        <dbReference type="ARBA" id="ARBA00049546"/>
    </source>
</evidence>
<name>A0ABU6DV50_9GAMM</name>
<dbReference type="NCBIfam" id="TIGR00052">
    <property type="entry name" value="nudix-type nucleoside diphosphatase, YffH/AdpP family"/>
    <property type="match status" value="1"/>
</dbReference>
<evidence type="ECO:0000256" key="8">
    <source>
        <dbReference type="ARBA" id="ARBA00025164"/>
    </source>
</evidence>
<evidence type="ECO:0000256" key="11">
    <source>
        <dbReference type="ARBA" id="ARBA00033056"/>
    </source>
</evidence>
<dbReference type="Gene3D" id="3.90.79.10">
    <property type="entry name" value="Nucleoside Triphosphate Pyrophosphohydrolase"/>
    <property type="match status" value="1"/>
</dbReference>
<comment type="cofactor">
    <cofactor evidence="1">
        <name>Mg(2+)</name>
        <dbReference type="ChEBI" id="CHEBI:18420"/>
    </cofactor>
</comment>
<comment type="caution">
    <text evidence="14">The sequence shown here is derived from an EMBL/GenBank/DDBJ whole genome shotgun (WGS) entry which is preliminary data.</text>
</comment>
<dbReference type="PROSITE" id="PS51462">
    <property type="entry name" value="NUDIX"/>
    <property type="match status" value="1"/>
</dbReference>
<keyword evidence="15" id="KW-1185">Reference proteome</keyword>
<gene>
    <name evidence="14" type="ORF">I2F25_06805</name>
</gene>
<dbReference type="Pfam" id="PF00293">
    <property type="entry name" value="NUDIX"/>
    <property type="match status" value="1"/>
</dbReference>
<evidence type="ECO:0000256" key="9">
    <source>
        <dbReference type="ARBA" id="ARBA00030162"/>
    </source>
</evidence>
<comment type="function">
    <text evidence="8">Acts on ADP-mannose and ADP-glucose as well as ADP-ribose. Prevents glycogen biosynthesis. The reaction catalyzed by this enzyme is a limiting step of the gluconeogenic process.</text>
</comment>
<keyword evidence="7" id="KW-0460">Magnesium</keyword>
<dbReference type="SUPFAM" id="SSF55811">
    <property type="entry name" value="Nudix"/>
    <property type="match status" value="1"/>
</dbReference>
<evidence type="ECO:0000256" key="7">
    <source>
        <dbReference type="ARBA" id="ARBA00022842"/>
    </source>
</evidence>
<organism evidence="14 15">
    <name type="scientific">Acinetobacter pollinis</name>
    <dbReference type="NCBI Taxonomy" id="2605270"/>
    <lineage>
        <taxon>Bacteria</taxon>
        <taxon>Pseudomonadati</taxon>
        <taxon>Pseudomonadota</taxon>
        <taxon>Gammaproteobacteria</taxon>
        <taxon>Moraxellales</taxon>
        <taxon>Moraxellaceae</taxon>
        <taxon>Acinetobacter</taxon>
    </lineage>
</organism>
<evidence type="ECO:0000256" key="3">
    <source>
        <dbReference type="ARBA" id="ARBA00012453"/>
    </source>
</evidence>
<evidence type="ECO:0000256" key="5">
    <source>
        <dbReference type="ARBA" id="ARBA00022723"/>
    </source>
</evidence>
<evidence type="ECO:0000256" key="4">
    <source>
        <dbReference type="ARBA" id="ARBA00013297"/>
    </source>
</evidence>
<dbReference type="InterPro" id="IPR020084">
    <property type="entry name" value="NUDIX_hydrolase_CS"/>
</dbReference>
<comment type="catalytic activity">
    <reaction evidence="12">
        <text>ADP-D-ribose + H2O = D-ribose 5-phosphate + AMP + 2 H(+)</text>
        <dbReference type="Rhea" id="RHEA:10412"/>
        <dbReference type="ChEBI" id="CHEBI:15377"/>
        <dbReference type="ChEBI" id="CHEBI:15378"/>
        <dbReference type="ChEBI" id="CHEBI:57967"/>
        <dbReference type="ChEBI" id="CHEBI:78346"/>
        <dbReference type="ChEBI" id="CHEBI:456215"/>
        <dbReference type="EC" id="3.6.1.13"/>
    </reaction>
</comment>
<dbReference type="EMBL" id="VTDN01000004">
    <property type="protein sequence ID" value="MEB5476752.1"/>
    <property type="molecule type" value="Genomic_DNA"/>
</dbReference>
<reference evidence="14 15" key="1">
    <citation type="submission" date="2019-08" db="EMBL/GenBank/DDBJ databases">
        <title>Five species of Acinetobacter isolated from floral nectar and animal pollinators.</title>
        <authorList>
            <person name="Hendry T.A."/>
        </authorList>
    </citation>
    <scope>NUCLEOTIDE SEQUENCE [LARGE SCALE GENOMIC DNA]</scope>
    <source>
        <strain evidence="14 15">MD18.27</strain>
    </source>
</reference>
<dbReference type="RefSeq" id="WP_277095661.1">
    <property type="nucleotide sequence ID" value="NZ_VTDN01000004.1"/>
</dbReference>
<evidence type="ECO:0000313" key="15">
    <source>
        <dbReference type="Proteomes" id="UP001339883"/>
    </source>
</evidence>
<dbReference type="PANTHER" id="PTHR11839:SF5">
    <property type="entry name" value="ADP-RIBOSE PYROPHOSPHATASE"/>
    <property type="match status" value="1"/>
</dbReference>
<dbReference type="PANTHER" id="PTHR11839">
    <property type="entry name" value="UDP/ADP-SUGAR PYROPHOSPHATASE"/>
    <property type="match status" value="1"/>
</dbReference>
<evidence type="ECO:0000256" key="6">
    <source>
        <dbReference type="ARBA" id="ARBA00022801"/>
    </source>
</evidence>
<evidence type="ECO:0000259" key="13">
    <source>
        <dbReference type="PROSITE" id="PS51462"/>
    </source>
</evidence>
<dbReference type="InterPro" id="IPR015797">
    <property type="entry name" value="NUDIX_hydrolase-like_dom_sf"/>
</dbReference>
<keyword evidence="5" id="KW-0479">Metal-binding</keyword>
<protein>
    <recommendedName>
        <fullName evidence="4">ADP-ribose pyrophosphatase</fullName>
        <ecNumber evidence="3">3.6.1.13</ecNumber>
    </recommendedName>
    <alternativeName>
        <fullName evidence="9">ADP-ribose diphosphatase</fullName>
    </alternativeName>
    <alternativeName>
        <fullName evidence="11">ADP-ribose phosphohydrolase</fullName>
    </alternativeName>
    <alternativeName>
        <fullName evidence="10">Adenosine diphosphoribose pyrophosphatase</fullName>
    </alternativeName>
</protein>
<dbReference type="EC" id="3.6.1.13" evidence="3"/>
<evidence type="ECO:0000256" key="1">
    <source>
        <dbReference type="ARBA" id="ARBA00001946"/>
    </source>
</evidence>
<comment type="similarity">
    <text evidence="2">Belongs to the Nudix hydrolase family. NudF subfamily.</text>
</comment>
<dbReference type="InterPro" id="IPR004385">
    <property type="entry name" value="NDP_pyrophosphatase"/>
</dbReference>
<feature type="domain" description="Nudix hydrolase" evidence="13">
    <location>
        <begin position="54"/>
        <end position="197"/>
    </location>
</feature>
<dbReference type="Proteomes" id="UP001339883">
    <property type="component" value="Unassembled WGS sequence"/>
</dbReference>
<sequence>MILMKKEQYTQKDIKVLSRESIYQGFVKLEKVSIQYRLFNQDKFSKVVERELIHRKKAAGVLIYNDEQKRFALIEQFRIGAIEDTRTPWHLEIIAGVLDGDESPEECIYRESIEEAGCKLYDLEHLFTFYPSAGSCDELLYLYTAQADFPESGSIFGLAEEGENIKLHLFDYSQIQDLFLNEQLRNAPVIIALQWLKQHIQALQN</sequence>
<proteinExistence type="inferred from homology"/>
<dbReference type="InterPro" id="IPR000086">
    <property type="entry name" value="NUDIX_hydrolase_dom"/>
</dbReference>
<evidence type="ECO:0000256" key="10">
    <source>
        <dbReference type="ARBA" id="ARBA00030308"/>
    </source>
</evidence>